<dbReference type="InterPro" id="IPR018729">
    <property type="entry name" value="DUF2269_transmembrane"/>
</dbReference>
<feature type="transmembrane region" description="Helical" evidence="1">
    <location>
        <begin position="50"/>
        <end position="69"/>
    </location>
</feature>
<feature type="transmembrane region" description="Helical" evidence="1">
    <location>
        <begin position="118"/>
        <end position="139"/>
    </location>
</feature>
<sequence length="142" mass="15763">METLTALKVAHMVATVLLLVSALGLAIWVWRTRRSGDATAHARTLQRPRVFIWLVMGLALLSMPFTGWWMVHLVGWPLGQIWLLASSVLYTVAALGWFWLLVRLNRLRKAPAAGNGKFTFTLALFSFVCFIAIAGLMGAKPV</sequence>
<dbReference type="Pfam" id="PF10027">
    <property type="entry name" value="DUF2269"/>
    <property type="match status" value="1"/>
</dbReference>
<proteinExistence type="predicted"/>
<dbReference type="EMBL" id="AZQQ01000097">
    <property type="protein sequence ID" value="KDD66434.1"/>
    <property type="molecule type" value="Genomic_DNA"/>
</dbReference>
<organism evidence="2 3">
    <name type="scientific">Pseudomonas mandelii PD30</name>
    <dbReference type="NCBI Taxonomy" id="1419583"/>
    <lineage>
        <taxon>Bacteria</taxon>
        <taxon>Pseudomonadati</taxon>
        <taxon>Pseudomonadota</taxon>
        <taxon>Gammaproteobacteria</taxon>
        <taxon>Pseudomonadales</taxon>
        <taxon>Pseudomonadaceae</taxon>
        <taxon>Pseudomonas</taxon>
    </lineage>
</organism>
<keyword evidence="1" id="KW-0812">Transmembrane</keyword>
<protein>
    <submittedName>
        <fullName evidence="2">Membrane protein</fullName>
    </submittedName>
</protein>
<evidence type="ECO:0000313" key="2">
    <source>
        <dbReference type="EMBL" id="KDD66434.1"/>
    </source>
</evidence>
<feature type="transmembrane region" description="Helical" evidence="1">
    <location>
        <begin position="12"/>
        <end position="30"/>
    </location>
</feature>
<evidence type="ECO:0000256" key="1">
    <source>
        <dbReference type="SAM" id="Phobius"/>
    </source>
</evidence>
<gene>
    <name evidence="2" type="ORF">V466_24290</name>
</gene>
<evidence type="ECO:0000313" key="3">
    <source>
        <dbReference type="Proteomes" id="UP000026739"/>
    </source>
</evidence>
<feature type="transmembrane region" description="Helical" evidence="1">
    <location>
        <begin position="81"/>
        <end position="102"/>
    </location>
</feature>
<dbReference type="RefSeq" id="WP_033060550.1">
    <property type="nucleotide sequence ID" value="NZ_AZQQ01000097.1"/>
</dbReference>
<name>A0A059KXE1_9PSED</name>
<reference evidence="2 3" key="1">
    <citation type="submission" date="2013-12" db="EMBL/GenBank/DDBJ databases">
        <authorList>
            <person name="Formusa P.A."/>
            <person name="Habash M."/>
            <person name="Lee H."/>
            <person name="Trevors J.T."/>
        </authorList>
    </citation>
    <scope>NUCLEOTIDE SEQUENCE [LARGE SCALE GENOMIC DNA]</scope>
    <source>
        <strain evidence="2 3">PD30</strain>
    </source>
</reference>
<dbReference type="eggNOG" id="COG5528">
    <property type="taxonomic scope" value="Bacteria"/>
</dbReference>
<keyword evidence="1" id="KW-0472">Membrane</keyword>
<comment type="caution">
    <text evidence="2">The sequence shown here is derived from an EMBL/GenBank/DDBJ whole genome shotgun (WGS) entry which is preliminary data.</text>
</comment>
<accession>A0A059KXE1</accession>
<dbReference type="AlphaFoldDB" id="A0A059KXE1"/>
<dbReference type="Proteomes" id="UP000026739">
    <property type="component" value="Unassembled WGS sequence"/>
</dbReference>
<keyword evidence="1" id="KW-1133">Transmembrane helix</keyword>